<dbReference type="Proteomes" id="UP000826656">
    <property type="component" value="Unassembled WGS sequence"/>
</dbReference>
<evidence type="ECO:0000313" key="1">
    <source>
        <dbReference type="EMBL" id="KAH0758833.1"/>
    </source>
</evidence>
<evidence type="ECO:0000313" key="2">
    <source>
        <dbReference type="Proteomes" id="UP000826656"/>
    </source>
</evidence>
<keyword evidence="2" id="KW-1185">Reference proteome</keyword>
<sequence>MEVLGGFKWCLLAGKGRSNGCVCSLVWGHLVVAFCLKKKKMNGVWVAGDWPEFGVVELSNYS</sequence>
<gene>
    <name evidence="1" type="ORF">KY290_022326</name>
</gene>
<comment type="caution">
    <text evidence="1">The sequence shown here is derived from an EMBL/GenBank/DDBJ whole genome shotgun (WGS) entry which is preliminary data.</text>
</comment>
<protein>
    <submittedName>
        <fullName evidence="1">Uncharacterized protein</fullName>
    </submittedName>
</protein>
<accession>A0ABQ7V531</accession>
<proteinExistence type="predicted"/>
<name>A0ABQ7V531_SOLTU</name>
<reference evidence="1 2" key="1">
    <citation type="journal article" date="2021" name="bioRxiv">
        <title>Chromosome-scale and haplotype-resolved genome assembly of a tetraploid potato cultivar.</title>
        <authorList>
            <person name="Sun H."/>
            <person name="Jiao W.-B."/>
            <person name="Krause K."/>
            <person name="Campoy J.A."/>
            <person name="Goel M."/>
            <person name="Folz-Donahue K."/>
            <person name="Kukat C."/>
            <person name="Huettel B."/>
            <person name="Schneeberger K."/>
        </authorList>
    </citation>
    <scope>NUCLEOTIDE SEQUENCE [LARGE SCALE GENOMIC DNA]</scope>
    <source>
        <strain evidence="1">SolTubOtavaFocal</strain>
        <tissue evidence="1">Leaves</tissue>
    </source>
</reference>
<organism evidence="1 2">
    <name type="scientific">Solanum tuberosum</name>
    <name type="common">Potato</name>
    <dbReference type="NCBI Taxonomy" id="4113"/>
    <lineage>
        <taxon>Eukaryota</taxon>
        <taxon>Viridiplantae</taxon>
        <taxon>Streptophyta</taxon>
        <taxon>Embryophyta</taxon>
        <taxon>Tracheophyta</taxon>
        <taxon>Spermatophyta</taxon>
        <taxon>Magnoliopsida</taxon>
        <taxon>eudicotyledons</taxon>
        <taxon>Gunneridae</taxon>
        <taxon>Pentapetalae</taxon>
        <taxon>asterids</taxon>
        <taxon>lamiids</taxon>
        <taxon>Solanales</taxon>
        <taxon>Solanaceae</taxon>
        <taxon>Solanoideae</taxon>
        <taxon>Solaneae</taxon>
        <taxon>Solanum</taxon>
    </lineage>
</organism>
<dbReference type="EMBL" id="JAIVGD010000015">
    <property type="protein sequence ID" value="KAH0758833.1"/>
    <property type="molecule type" value="Genomic_DNA"/>
</dbReference>